<evidence type="ECO:0000313" key="9">
    <source>
        <dbReference type="EMBL" id="GAA4445595.1"/>
    </source>
</evidence>
<gene>
    <name evidence="9" type="ORF">GCM10023188_49000</name>
</gene>
<reference evidence="10" key="1">
    <citation type="journal article" date="2019" name="Int. J. Syst. Evol. Microbiol.">
        <title>The Global Catalogue of Microorganisms (GCM) 10K type strain sequencing project: providing services to taxonomists for standard genome sequencing and annotation.</title>
        <authorList>
            <consortium name="The Broad Institute Genomics Platform"/>
            <consortium name="The Broad Institute Genome Sequencing Center for Infectious Disease"/>
            <person name="Wu L."/>
            <person name="Ma J."/>
        </authorList>
    </citation>
    <scope>NUCLEOTIDE SEQUENCE [LARGE SCALE GENOMIC DNA]</scope>
    <source>
        <strain evidence="10">JCM 17926</strain>
    </source>
</reference>
<evidence type="ECO:0000256" key="1">
    <source>
        <dbReference type="ARBA" id="ARBA00022670"/>
    </source>
</evidence>
<comment type="cofactor">
    <cofactor evidence="6">
        <name>Zn(2+)</name>
        <dbReference type="ChEBI" id="CHEBI:29105"/>
    </cofactor>
    <text evidence="6">Binds 1 zinc ion per subunit.</text>
</comment>
<evidence type="ECO:0000259" key="8">
    <source>
        <dbReference type="Pfam" id="PF01435"/>
    </source>
</evidence>
<evidence type="ECO:0000256" key="4">
    <source>
        <dbReference type="ARBA" id="ARBA00022833"/>
    </source>
</evidence>
<evidence type="ECO:0000313" key="10">
    <source>
        <dbReference type="Proteomes" id="UP001500552"/>
    </source>
</evidence>
<sequence length="278" mass="30853">MISIYNYRKYLLALLCMFVLSSCKDNDGVIFSVEDDINLGQQVSHEVDSTYRAQGKLLERSNSNANVQKAYQNLDRIVNRILNSGQVKYQQEFPWSVKIIQDEETLNAFATPGGHIYVYTGLIKYLEREDHFAGVLAHEIAHADKRHSVKQLQRDYGIALLLSVALGNDPGTLQQIAAQLTGTLTGLKFSRDAETEADNASIEYLAGTNFYACDGAAGFFLKLEQDAQQGGAPPEFLSTHPSPDNRIQNIRQKAEQKGCKTSAAPDTDFDQLKSALNL</sequence>
<evidence type="ECO:0000256" key="6">
    <source>
        <dbReference type="RuleBase" id="RU003983"/>
    </source>
</evidence>
<dbReference type="PANTHER" id="PTHR22726:SF1">
    <property type="entry name" value="METALLOENDOPEPTIDASE OMA1, MITOCHONDRIAL"/>
    <property type="match status" value="1"/>
</dbReference>
<comment type="caution">
    <text evidence="9">The sequence shown here is derived from an EMBL/GenBank/DDBJ whole genome shotgun (WGS) entry which is preliminary data.</text>
</comment>
<keyword evidence="4 6" id="KW-0862">Zinc</keyword>
<organism evidence="9 10">
    <name type="scientific">Pontibacter saemangeumensis</name>
    <dbReference type="NCBI Taxonomy" id="1084525"/>
    <lineage>
        <taxon>Bacteria</taxon>
        <taxon>Pseudomonadati</taxon>
        <taxon>Bacteroidota</taxon>
        <taxon>Cytophagia</taxon>
        <taxon>Cytophagales</taxon>
        <taxon>Hymenobacteraceae</taxon>
        <taxon>Pontibacter</taxon>
    </lineage>
</organism>
<keyword evidence="10" id="KW-1185">Reference proteome</keyword>
<keyword evidence="2" id="KW-0479">Metal-binding</keyword>
<evidence type="ECO:0000256" key="2">
    <source>
        <dbReference type="ARBA" id="ARBA00022723"/>
    </source>
</evidence>
<name>A0ABP8MAY1_9BACT</name>
<keyword evidence="7" id="KW-0732">Signal</keyword>
<keyword evidence="3 6" id="KW-0378">Hydrolase</keyword>
<dbReference type="Pfam" id="PF01435">
    <property type="entry name" value="Peptidase_M48"/>
    <property type="match status" value="1"/>
</dbReference>
<comment type="similarity">
    <text evidence="6">Belongs to the peptidase M48 family.</text>
</comment>
<proteinExistence type="inferred from homology"/>
<evidence type="ECO:0000256" key="5">
    <source>
        <dbReference type="ARBA" id="ARBA00023049"/>
    </source>
</evidence>
<dbReference type="InterPro" id="IPR051156">
    <property type="entry name" value="Mito/Outer_Membr_Metalloprot"/>
</dbReference>
<feature type="chain" id="PRO_5045674078" description="Peptidase M48 domain-containing protein" evidence="7">
    <location>
        <begin position="25"/>
        <end position="278"/>
    </location>
</feature>
<keyword evidence="1 6" id="KW-0645">Protease</keyword>
<keyword evidence="5 6" id="KW-0482">Metalloprotease</keyword>
<dbReference type="RefSeq" id="WP_345163783.1">
    <property type="nucleotide sequence ID" value="NZ_BAABHC010000042.1"/>
</dbReference>
<feature type="signal peptide" evidence="7">
    <location>
        <begin position="1"/>
        <end position="24"/>
    </location>
</feature>
<feature type="domain" description="Peptidase M48" evidence="8">
    <location>
        <begin position="72"/>
        <end position="252"/>
    </location>
</feature>
<dbReference type="Proteomes" id="UP001500552">
    <property type="component" value="Unassembled WGS sequence"/>
</dbReference>
<dbReference type="EMBL" id="BAABHC010000042">
    <property type="protein sequence ID" value="GAA4445595.1"/>
    <property type="molecule type" value="Genomic_DNA"/>
</dbReference>
<dbReference type="InterPro" id="IPR001915">
    <property type="entry name" value="Peptidase_M48"/>
</dbReference>
<accession>A0ABP8MAY1</accession>
<evidence type="ECO:0000256" key="3">
    <source>
        <dbReference type="ARBA" id="ARBA00022801"/>
    </source>
</evidence>
<protein>
    <recommendedName>
        <fullName evidence="8">Peptidase M48 domain-containing protein</fullName>
    </recommendedName>
</protein>
<dbReference type="PANTHER" id="PTHR22726">
    <property type="entry name" value="METALLOENDOPEPTIDASE OMA1"/>
    <property type="match status" value="1"/>
</dbReference>
<evidence type="ECO:0000256" key="7">
    <source>
        <dbReference type="SAM" id="SignalP"/>
    </source>
</evidence>
<dbReference type="Gene3D" id="3.30.2010.10">
    <property type="entry name" value="Metalloproteases ('zincins'), catalytic domain"/>
    <property type="match status" value="1"/>
</dbReference>